<gene>
    <name evidence="1" type="ORF">L195_g064539</name>
</gene>
<evidence type="ECO:0000313" key="2">
    <source>
        <dbReference type="Proteomes" id="UP000236291"/>
    </source>
</evidence>
<protein>
    <submittedName>
        <fullName evidence="1">Uncharacterized protein</fullName>
    </submittedName>
</protein>
<organism evidence="1 2">
    <name type="scientific">Trifolium pratense</name>
    <name type="common">Red clover</name>
    <dbReference type="NCBI Taxonomy" id="57577"/>
    <lineage>
        <taxon>Eukaryota</taxon>
        <taxon>Viridiplantae</taxon>
        <taxon>Streptophyta</taxon>
        <taxon>Embryophyta</taxon>
        <taxon>Tracheophyta</taxon>
        <taxon>Spermatophyta</taxon>
        <taxon>Magnoliopsida</taxon>
        <taxon>eudicotyledons</taxon>
        <taxon>Gunneridae</taxon>
        <taxon>Pentapetalae</taxon>
        <taxon>rosids</taxon>
        <taxon>fabids</taxon>
        <taxon>Fabales</taxon>
        <taxon>Fabaceae</taxon>
        <taxon>Papilionoideae</taxon>
        <taxon>50 kb inversion clade</taxon>
        <taxon>NPAAA clade</taxon>
        <taxon>Hologalegina</taxon>
        <taxon>IRL clade</taxon>
        <taxon>Trifolieae</taxon>
        <taxon>Trifolium</taxon>
    </lineage>
</organism>
<evidence type="ECO:0000313" key="1">
    <source>
        <dbReference type="EMBL" id="PNX69671.1"/>
    </source>
</evidence>
<dbReference type="Proteomes" id="UP000236291">
    <property type="component" value="Unassembled WGS sequence"/>
</dbReference>
<comment type="caution">
    <text evidence="1">The sequence shown here is derived from an EMBL/GenBank/DDBJ whole genome shotgun (WGS) entry which is preliminary data.</text>
</comment>
<reference evidence="1 2" key="1">
    <citation type="journal article" date="2014" name="Am. J. Bot.">
        <title>Genome assembly and annotation for red clover (Trifolium pratense; Fabaceae).</title>
        <authorList>
            <person name="Istvanek J."/>
            <person name="Jaros M."/>
            <person name="Krenek A."/>
            <person name="Repkova J."/>
        </authorList>
    </citation>
    <scope>NUCLEOTIDE SEQUENCE [LARGE SCALE GENOMIC DNA]</scope>
    <source>
        <strain evidence="2">cv. Tatra</strain>
        <tissue evidence="1">Young leaves</tissue>
    </source>
</reference>
<dbReference type="EMBL" id="ASHM01255005">
    <property type="protein sequence ID" value="PNX69671.1"/>
    <property type="molecule type" value="Genomic_DNA"/>
</dbReference>
<reference evidence="1 2" key="2">
    <citation type="journal article" date="2017" name="Front. Plant Sci.">
        <title>Gene Classification and Mining of Molecular Markers Useful in Red Clover (Trifolium pratense) Breeding.</title>
        <authorList>
            <person name="Istvanek J."/>
            <person name="Dluhosova J."/>
            <person name="Dluhos P."/>
            <person name="Patkova L."/>
            <person name="Nedelnik J."/>
            <person name="Repkova J."/>
        </authorList>
    </citation>
    <scope>NUCLEOTIDE SEQUENCE [LARGE SCALE GENOMIC DNA]</scope>
    <source>
        <strain evidence="2">cv. Tatra</strain>
        <tissue evidence="1">Young leaves</tissue>
    </source>
</reference>
<name>A0A2K3KTQ8_TRIPR</name>
<accession>A0A2K3KTQ8</accession>
<sequence>MLRIKPKISAEEQMLMTNIRTLEKDIDS</sequence>
<proteinExistence type="predicted"/>
<feature type="non-terminal residue" evidence="1">
    <location>
        <position position="28"/>
    </location>
</feature>
<dbReference type="AlphaFoldDB" id="A0A2K3KTQ8"/>